<dbReference type="PANTHER" id="PTHR47328:SF1">
    <property type="entry name" value="RUTC FAMILY PROTEIN YOAB"/>
    <property type="match status" value="1"/>
</dbReference>
<reference evidence="1 2" key="1">
    <citation type="submission" date="2021-04" db="EMBL/GenBank/DDBJ databases">
        <title>Pseudomonas boanensis sp. nov., a bacterium isolated from river water used for household purposes in Boane District, Mozambique.</title>
        <authorList>
            <person name="Nicklasson M."/>
            <person name="Martin-Rodriguez A.J."/>
            <person name="Thorell K."/>
            <person name="Neves L."/>
            <person name="Mussagy A."/>
            <person name="Rydberg H.A."/>
            <person name="Hernroth B."/>
            <person name="Svensson-Stadler L."/>
            <person name="Sjoling A."/>
        </authorList>
    </citation>
    <scope>NUCLEOTIDE SEQUENCE [LARGE SCALE GENOMIC DNA]</scope>
    <source>
        <strain evidence="1 2">DB1</strain>
    </source>
</reference>
<dbReference type="PANTHER" id="PTHR47328">
    <property type="match status" value="1"/>
</dbReference>
<evidence type="ECO:0000313" key="2">
    <source>
        <dbReference type="Proteomes" id="UP001519667"/>
    </source>
</evidence>
<gene>
    <name evidence="1" type="ORF">J7302_25140</name>
</gene>
<dbReference type="Proteomes" id="UP001519667">
    <property type="component" value="Unassembled WGS sequence"/>
</dbReference>
<dbReference type="EMBL" id="JAGTIS010000027">
    <property type="protein sequence ID" value="MBT8769397.1"/>
    <property type="molecule type" value="Genomic_DNA"/>
</dbReference>
<accession>A0ABS5XSV5</accession>
<dbReference type="SUPFAM" id="SSF55298">
    <property type="entry name" value="YjgF-like"/>
    <property type="match status" value="1"/>
</dbReference>
<keyword evidence="2" id="KW-1185">Reference proteome</keyword>
<comment type="caution">
    <text evidence="1">The sequence shown here is derived from an EMBL/GenBank/DDBJ whole genome shotgun (WGS) entry which is preliminary data.</text>
</comment>
<dbReference type="Pfam" id="PF01042">
    <property type="entry name" value="Ribonuc_L-PSP"/>
    <property type="match status" value="1"/>
</dbReference>
<sequence length="105" mass="11729">MSMAVRYGRHFETAGVVAEDLTLGVQQQARQALAAIDTLMARAGVTKDDLIRVQIWIADYAHFDLVNEVYDHWLEGHRKPVRACVESRLGGCLIEIQVFGYLVAA</sequence>
<organism evidence="1 2">
    <name type="scientific">Metapseudomonas boanensis</name>
    <dbReference type="NCBI Taxonomy" id="2822138"/>
    <lineage>
        <taxon>Bacteria</taxon>
        <taxon>Pseudomonadati</taxon>
        <taxon>Pseudomonadota</taxon>
        <taxon>Gammaproteobacteria</taxon>
        <taxon>Pseudomonadales</taxon>
        <taxon>Pseudomonadaceae</taxon>
        <taxon>Metapseudomonas</taxon>
    </lineage>
</organism>
<dbReference type="Gene3D" id="3.30.1330.40">
    <property type="entry name" value="RutC-like"/>
    <property type="match status" value="1"/>
</dbReference>
<dbReference type="InterPro" id="IPR035709">
    <property type="entry name" value="YoaB-like"/>
</dbReference>
<dbReference type="InterPro" id="IPR006175">
    <property type="entry name" value="YjgF/YER057c/UK114"/>
</dbReference>
<protein>
    <submittedName>
        <fullName evidence="1">RidA family protein</fullName>
    </submittedName>
</protein>
<evidence type="ECO:0000313" key="1">
    <source>
        <dbReference type="EMBL" id="MBT8769397.1"/>
    </source>
</evidence>
<dbReference type="InterPro" id="IPR035959">
    <property type="entry name" value="RutC-like_sf"/>
</dbReference>
<proteinExistence type="predicted"/>
<name>A0ABS5XSV5_9GAMM</name>